<feature type="compositionally biased region" description="Low complexity" evidence="2">
    <location>
        <begin position="597"/>
        <end position="621"/>
    </location>
</feature>
<keyword evidence="3" id="KW-0812">Transmembrane</keyword>
<feature type="region of interest" description="Disordered" evidence="2">
    <location>
        <begin position="728"/>
        <end position="750"/>
    </location>
</feature>
<feature type="transmembrane region" description="Helical" evidence="3">
    <location>
        <begin position="115"/>
        <end position="137"/>
    </location>
</feature>
<evidence type="ECO:0000313" key="5">
    <source>
        <dbReference type="Proteomes" id="UP000199423"/>
    </source>
</evidence>
<protein>
    <submittedName>
        <fullName evidence="4">Uncharacterized protein</fullName>
    </submittedName>
</protein>
<dbReference type="Proteomes" id="UP000199423">
    <property type="component" value="Unassembled WGS sequence"/>
</dbReference>
<keyword evidence="3" id="KW-1133">Transmembrane helix</keyword>
<feature type="transmembrane region" description="Helical" evidence="3">
    <location>
        <begin position="50"/>
        <end position="69"/>
    </location>
</feature>
<organism evidence="4 5">
    <name type="scientific">Hyphomicrobium facile</name>
    <dbReference type="NCBI Taxonomy" id="51670"/>
    <lineage>
        <taxon>Bacteria</taxon>
        <taxon>Pseudomonadati</taxon>
        <taxon>Pseudomonadota</taxon>
        <taxon>Alphaproteobacteria</taxon>
        <taxon>Hyphomicrobiales</taxon>
        <taxon>Hyphomicrobiaceae</taxon>
        <taxon>Hyphomicrobium</taxon>
    </lineage>
</organism>
<reference evidence="5" key="1">
    <citation type="submission" date="2016-10" db="EMBL/GenBank/DDBJ databases">
        <authorList>
            <person name="Varghese N."/>
            <person name="Submissions S."/>
        </authorList>
    </citation>
    <scope>NUCLEOTIDE SEQUENCE [LARGE SCALE GENOMIC DNA]</scope>
    <source>
        <strain evidence="5">DSM 1565</strain>
    </source>
</reference>
<accession>A0A1I7MTK0</accession>
<proteinExistence type="predicted"/>
<keyword evidence="1" id="KW-0175">Coiled coil</keyword>
<feature type="compositionally biased region" description="Low complexity" evidence="2">
    <location>
        <begin position="738"/>
        <end position="747"/>
    </location>
</feature>
<keyword evidence="5" id="KW-1185">Reference proteome</keyword>
<keyword evidence="3" id="KW-0472">Membrane</keyword>
<feature type="region of interest" description="Disordered" evidence="2">
    <location>
        <begin position="583"/>
        <end position="627"/>
    </location>
</feature>
<evidence type="ECO:0000313" key="4">
    <source>
        <dbReference type="EMBL" id="SFV25725.1"/>
    </source>
</evidence>
<gene>
    <name evidence="4" type="ORF">SAMN04488557_0063</name>
</gene>
<evidence type="ECO:0000256" key="2">
    <source>
        <dbReference type="SAM" id="MobiDB-lite"/>
    </source>
</evidence>
<feature type="transmembrane region" description="Helical" evidence="3">
    <location>
        <begin position="81"/>
        <end position="103"/>
    </location>
</feature>
<dbReference type="AlphaFoldDB" id="A0A1I7MTK0"/>
<feature type="region of interest" description="Disordered" evidence="2">
    <location>
        <begin position="670"/>
        <end position="693"/>
    </location>
</feature>
<feature type="region of interest" description="Disordered" evidence="2">
    <location>
        <begin position="186"/>
        <end position="211"/>
    </location>
</feature>
<feature type="compositionally biased region" description="Low complexity" evidence="2">
    <location>
        <begin position="670"/>
        <end position="679"/>
    </location>
</feature>
<name>A0A1I7MTK0_9HYPH</name>
<sequence>MESAPLTWDGLAVMNLDGPEFGRGTGSMRLYADTRDDGTPEKPPRDWKRGILIVGLGALSWVATYVGMLELIEANMGDLPLVHRIIVGFSVAMLMTMIIWLLDQLFRPLPFTTRLFYAAGYVFLSLISIGFGFGFYWKVLESRGEASRSAESAVSQVQNSLHGAETRLEQLQATLVQLTQVSTEKAEIERTKGTSCPNSKPGDGPRRKMREDDAQRFSFASDFVKGRIGAVKTDMGALNGDLAKIVSADASTFDPKTGTRNEFMRALGRKLDMTATGFNAFRTDPQLRQIRSDLADRAERTTFGEGKNGAVSCPDPQLQMALRGVVKAIDQLPELQKPEIAAVEGPEATIEAFRRLTTTFYGLLSFKMPPSADELRELQKKAVQSVENSGDANARASRSLVDDQVAGLSKRDYVPLAVALFVDICLFLVSMGQRAGGRLDGLVPKMQAAERGPVIEILSRFNDIHRDKQIRENFELFRHVVFDMNGDYYVAVPLDAPPRMNPTERENLRVEAQLLANLFASFEKEKIFKRTMLPITSSIQKRLKRQGSKFAGSESFRVYKFTNGAWSDIILGAVMGAARRAARSDGTIGRSPERDAPSTPSTTETPMTERAAPPARTTPSASRDEEHDEPIAAPNFEHHIRPARPNLAIDPEHAARFGPYAEVYRPEPALPSAAAPQAPRVRRAPPKPDPEADVTVKAANSNTIQTAPIAPPPLPDFRPATVVTIPRPLQPRSEKPADAPAPAEPRASVTLQRETATFSVPVSEAVMPPSLEAAMRRFDGRWIEVESVNSDPAGGHPLAHLDAEQLPGPAEEIQLSEGDRALIRRIAPPAAE</sequence>
<evidence type="ECO:0000256" key="1">
    <source>
        <dbReference type="SAM" id="Coils"/>
    </source>
</evidence>
<evidence type="ECO:0000256" key="3">
    <source>
        <dbReference type="SAM" id="Phobius"/>
    </source>
</evidence>
<dbReference type="STRING" id="51670.SAMN04488557_0063"/>
<dbReference type="RefSeq" id="WP_244531002.1">
    <property type="nucleotide sequence ID" value="NZ_FPCH01000001.1"/>
</dbReference>
<dbReference type="EMBL" id="FPCH01000001">
    <property type="protein sequence ID" value="SFV25725.1"/>
    <property type="molecule type" value="Genomic_DNA"/>
</dbReference>
<feature type="coiled-coil region" evidence="1">
    <location>
        <begin position="154"/>
        <end position="181"/>
    </location>
</feature>